<proteinExistence type="predicted"/>
<dbReference type="EMBL" id="QPJL01000042">
    <property type="protein sequence ID" value="RCW78246.1"/>
    <property type="molecule type" value="Genomic_DNA"/>
</dbReference>
<keyword evidence="2" id="KW-1185">Reference proteome</keyword>
<protein>
    <submittedName>
        <fullName evidence="1">Uncharacterized protein</fullName>
    </submittedName>
</protein>
<gene>
    <name evidence="1" type="ORF">DFP89_1424</name>
</gene>
<name>A0A368YFY5_9RHOB</name>
<reference evidence="1 2" key="1">
    <citation type="submission" date="2018-07" db="EMBL/GenBank/DDBJ databases">
        <title>Genomic Encyclopedia of Type Strains, Phase III (KMG-III): the genomes of soil and plant-associated and newly described type strains.</title>
        <authorList>
            <person name="Whitman W."/>
        </authorList>
    </citation>
    <scope>NUCLEOTIDE SEQUENCE [LARGE SCALE GENOMIC DNA]</scope>
    <source>
        <strain evidence="1 2">CECT 8525</strain>
    </source>
</reference>
<evidence type="ECO:0000313" key="1">
    <source>
        <dbReference type="EMBL" id="RCW78246.1"/>
    </source>
</evidence>
<comment type="caution">
    <text evidence="1">The sequence shown here is derived from an EMBL/GenBank/DDBJ whole genome shotgun (WGS) entry which is preliminary data.</text>
</comment>
<dbReference type="InterPro" id="IPR045941">
    <property type="entry name" value="DUF6361"/>
</dbReference>
<dbReference type="OrthoDB" id="1825624at2"/>
<dbReference type="RefSeq" id="WP_114350869.1">
    <property type="nucleotide sequence ID" value="NZ_QPJL01000042.1"/>
</dbReference>
<dbReference type="Proteomes" id="UP000253345">
    <property type="component" value="Unassembled WGS sequence"/>
</dbReference>
<dbReference type="AlphaFoldDB" id="A0A368YFY5"/>
<sequence length="377" mass="41472">MSALAWIDFDQTDRDRARRIMDLFGVEDSRDELGLGSIRDALSDLMFPGTSTIQTRLRYMFFVPWLYRMAARSGGRADQARQLEIQLITALLRGGETENVIGSEARDSLKRLPSDVYWAGLLALGIRTHPGSRAEMLAAGDAPGLWSPGLPVAPDDLLDKATFRLTAEEGSFLRDRLAVSARDSLFNELAQAGDRAESDAIWLHPMRATWSPRNISIVDQAERFARVMNGAALLYNLMLAERAAAMQGAEGGHWHDLATDYRARLSAWQAEAPANLASGWSLAGLWSLTSQTIHRVAPQTMAFVTDWSALVQRGQPLADASAARALILRRETRLKGPKARLTNDAALARWGGASGAAVLAYRWPVVQRHLRDLADAV</sequence>
<dbReference type="Pfam" id="PF19888">
    <property type="entry name" value="DUF6361"/>
    <property type="match status" value="1"/>
</dbReference>
<evidence type="ECO:0000313" key="2">
    <source>
        <dbReference type="Proteomes" id="UP000253345"/>
    </source>
</evidence>
<accession>A0A368YFY5</accession>
<organism evidence="1 2">
    <name type="scientific">Paracoccus lutimaris</name>
    <dbReference type="NCBI Taxonomy" id="1490030"/>
    <lineage>
        <taxon>Bacteria</taxon>
        <taxon>Pseudomonadati</taxon>
        <taxon>Pseudomonadota</taxon>
        <taxon>Alphaproteobacteria</taxon>
        <taxon>Rhodobacterales</taxon>
        <taxon>Paracoccaceae</taxon>
        <taxon>Paracoccus</taxon>
    </lineage>
</organism>